<feature type="short sequence motif" description="GXGXXG" evidence="4">
    <location>
        <begin position="15"/>
        <end position="20"/>
    </location>
</feature>
<organism evidence="6 7">
    <name type="scientific">Alkalilimnicola ehrlichii</name>
    <dbReference type="NCBI Taxonomy" id="351052"/>
    <lineage>
        <taxon>Bacteria</taxon>
        <taxon>Pseudomonadati</taxon>
        <taxon>Pseudomonadota</taxon>
        <taxon>Gammaproteobacteria</taxon>
        <taxon>Chromatiales</taxon>
        <taxon>Ectothiorhodospiraceae</taxon>
        <taxon>Alkalilimnicola</taxon>
    </lineage>
</organism>
<evidence type="ECO:0000313" key="6">
    <source>
        <dbReference type="EMBL" id="RFA36940.1"/>
    </source>
</evidence>
<feature type="short sequence motif" description="DGA/G" evidence="4">
    <location>
        <begin position="193"/>
        <end position="195"/>
    </location>
</feature>
<dbReference type="PANTHER" id="PTHR14226">
    <property type="entry name" value="NEUROPATHY TARGET ESTERASE/SWISS CHEESE D.MELANOGASTER"/>
    <property type="match status" value="1"/>
</dbReference>
<evidence type="ECO:0000313" key="7">
    <source>
        <dbReference type="Proteomes" id="UP000256763"/>
    </source>
</evidence>
<keyword evidence="1 4" id="KW-0378">Hydrolase</keyword>
<keyword evidence="3 4" id="KW-0443">Lipid metabolism</keyword>
<dbReference type="EMBL" id="NFZW01000008">
    <property type="protein sequence ID" value="RFA36940.1"/>
    <property type="molecule type" value="Genomic_DNA"/>
</dbReference>
<dbReference type="Pfam" id="PF01734">
    <property type="entry name" value="Patatin"/>
    <property type="match status" value="1"/>
</dbReference>
<reference evidence="7" key="1">
    <citation type="submission" date="2017-05" db="EMBL/GenBank/DDBJ databases">
        <authorList>
            <person name="Sharma S."/>
            <person name="Sidhu C."/>
            <person name="Pinnaka A.K."/>
        </authorList>
    </citation>
    <scope>NUCLEOTIDE SEQUENCE [LARGE SCALE GENOMIC DNA]</scope>
    <source>
        <strain evidence="7">AK93</strain>
    </source>
</reference>
<evidence type="ECO:0000259" key="5">
    <source>
        <dbReference type="PROSITE" id="PS51635"/>
    </source>
</evidence>
<feature type="domain" description="PNPLA" evidence="5">
    <location>
        <begin position="11"/>
        <end position="207"/>
    </location>
</feature>
<evidence type="ECO:0000256" key="3">
    <source>
        <dbReference type="ARBA" id="ARBA00023098"/>
    </source>
</evidence>
<keyword evidence="7" id="KW-1185">Reference proteome</keyword>
<dbReference type="PROSITE" id="PS51635">
    <property type="entry name" value="PNPLA"/>
    <property type="match status" value="1"/>
</dbReference>
<dbReference type="InterPro" id="IPR016035">
    <property type="entry name" value="Acyl_Trfase/lysoPLipase"/>
</dbReference>
<dbReference type="Proteomes" id="UP000256763">
    <property type="component" value="Unassembled WGS sequence"/>
</dbReference>
<sequence>MADTQAHKRALVLGGGGVTGIAWQLGLLLGLQRGGTSLANADLIIGTSAGSSVGAQITCGLTLDTLVRRQILPPANSKERAVPYDGAKAAESSRRLLERMSGDRNAARRKIGSFALRSRTASEAERKAIIASRLPSRDWPLHPLLITAVEAETGEVRGFRRDSEASLVDAVAASCAVPGAWPAVTIGQRKYIDGGVYTVCNAHFAQGYERVLVLSPLGCHEADPVCGLLKEEIAELQATGSQTHVIAPDAGSQRAIGPNMLDPNAKPATARAAIQQGLRLAPIVGRFWHGTH</sequence>
<evidence type="ECO:0000256" key="2">
    <source>
        <dbReference type="ARBA" id="ARBA00022963"/>
    </source>
</evidence>
<protein>
    <recommendedName>
        <fullName evidence="5">PNPLA domain-containing protein</fullName>
    </recommendedName>
</protein>
<name>A0A3E0WVC8_9GAMM</name>
<dbReference type="AlphaFoldDB" id="A0A3E0WVC8"/>
<proteinExistence type="predicted"/>
<feature type="active site" description="Proton acceptor" evidence="4">
    <location>
        <position position="193"/>
    </location>
</feature>
<dbReference type="Gene3D" id="3.40.1090.10">
    <property type="entry name" value="Cytosolic phospholipase A2 catalytic domain"/>
    <property type="match status" value="2"/>
</dbReference>
<feature type="active site" description="Nucleophile" evidence="4">
    <location>
        <position position="48"/>
    </location>
</feature>
<dbReference type="InterPro" id="IPR002641">
    <property type="entry name" value="PNPLA_dom"/>
</dbReference>
<feature type="short sequence motif" description="GXSXG" evidence="4">
    <location>
        <begin position="46"/>
        <end position="50"/>
    </location>
</feature>
<dbReference type="OrthoDB" id="5290098at2"/>
<evidence type="ECO:0000256" key="1">
    <source>
        <dbReference type="ARBA" id="ARBA00022801"/>
    </source>
</evidence>
<dbReference type="InterPro" id="IPR050301">
    <property type="entry name" value="NTE"/>
</dbReference>
<dbReference type="RefSeq" id="WP_116302200.1">
    <property type="nucleotide sequence ID" value="NZ_NFZV01000008.1"/>
</dbReference>
<comment type="caution">
    <text evidence="6">The sequence shown here is derived from an EMBL/GenBank/DDBJ whole genome shotgun (WGS) entry which is preliminary data.</text>
</comment>
<dbReference type="GO" id="GO:0016042">
    <property type="term" value="P:lipid catabolic process"/>
    <property type="evidence" value="ECO:0007669"/>
    <property type="project" value="UniProtKB-UniRule"/>
</dbReference>
<keyword evidence="2 4" id="KW-0442">Lipid degradation</keyword>
<accession>A0A3E0WVC8</accession>
<gene>
    <name evidence="6" type="ORF">CAL65_10235</name>
</gene>
<evidence type="ECO:0000256" key="4">
    <source>
        <dbReference type="PROSITE-ProRule" id="PRU01161"/>
    </source>
</evidence>
<dbReference type="SUPFAM" id="SSF52151">
    <property type="entry name" value="FabD/lysophospholipase-like"/>
    <property type="match status" value="1"/>
</dbReference>
<dbReference type="GO" id="GO:0016787">
    <property type="term" value="F:hydrolase activity"/>
    <property type="evidence" value="ECO:0007669"/>
    <property type="project" value="UniProtKB-UniRule"/>
</dbReference>
<dbReference type="PANTHER" id="PTHR14226:SF57">
    <property type="entry name" value="BLR7027 PROTEIN"/>
    <property type="match status" value="1"/>
</dbReference>